<feature type="transmembrane region" description="Helical" evidence="2">
    <location>
        <begin position="246"/>
        <end position="269"/>
    </location>
</feature>
<evidence type="ECO:0000259" key="3">
    <source>
        <dbReference type="PROSITE" id="PS50004"/>
    </source>
</evidence>
<feature type="compositionally biased region" description="Low complexity" evidence="1">
    <location>
        <begin position="80"/>
        <end position="91"/>
    </location>
</feature>
<dbReference type="AlphaFoldDB" id="A0A5P1EG15"/>
<dbReference type="PROSITE" id="PS50004">
    <property type="entry name" value="C2"/>
    <property type="match status" value="1"/>
</dbReference>
<proteinExistence type="predicted"/>
<evidence type="ECO:0000256" key="1">
    <source>
        <dbReference type="SAM" id="MobiDB-lite"/>
    </source>
</evidence>
<sequence>MASRYEVEVTITSARDLKNVNWRYGDLKPYAVVWADKAAKCSTKVDVEGDVNPVWDEKLRIPLPGDRRIEDSTLYIDIVRPIPTTRRTPSPSSDPPASPSERSSMRPGSGRPHGKLDVKVAVKEPTRYYDPYAPPYGQVDQPDARTTLGTTALTGQSTAGSRDYLHRATALRTVDRRHARDYRCTRRPPPYGQRRSMGTDSHTRLALAGLLLLGPWTLNCCVGLWLASGFNLASCCLALGQHGFNLLSALVSPLGCVGLLFPCWFWPWFQLLVVLVRRFHVGCLVCCFHVDDSCPGVCFPWLQPLVAWPLDPKLLCWPFVGLGCNGFSSCLSFGWSAMVGLRIQLMLGLYFNFVQALVSLLDATEKEKRDILANIIIALHMPAVAVFWHEPGCELKSVQSSQLLPQLLLHHPSTSKGSLLDYGPLLRECEQMLSFLQWFRVNDCAEFVANDGQIVDVM</sequence>
<feature type="region of interest" description="Disordered" evidence="1">
    <location>
        <begin position="80"/>
        <end position="117"/>
    </location>
</feature>
<dbReference type="Gene3D" id="2.60.40.150">
    <property type="entry name" value="C2 domain"/>
    <property type="match status" value="1"/>
</dbReference>
<accession>A0A5P1EG15</accession>
<feature type="domain" description="C2" evidence="3">
    <location>
        <begin position="1"/>
        <end position="110"/>
    </location>
</feature>
<keyword evidence="2" id="KW-0472">Membrane</keyword>
<dbReference type="SUPFAM" id="SSF49562">
    <property type="entry name" value="C2 domain (Calcium/lipid-binding domain, CaLB)"/>
    <property type="match status" value="1"/>
</dbReference>
<keyword evidence="2" id="KW-1133">Transmembrane helix</keyword>
<name>A0A5P1EG15_ASPOF</name>
<gene>
    <name evidence="4" type="ORF">A4U43_C07F18740</name>
</gene>
<dbReference type="Gramene" id="ONK63769">
    <property type="protein sequence ID" value="ONK63769"/>
    <property type="gene ID" value="A4U43_C07F18740"/>
</dbReference>
<dbReference type="PANTHER" id="PTHR32246:SF20">
    <property type="entry name" value="CALCIUM-DEPENDENT LIPID-BINDING (CALB DOMAIN) FAMILY PROTEIN"/>
    <property type="match status" value="1"/>
</dbReference>
<dbReference type="PANTHER" id="PTHR32246">
    <property type="entry name" value="INGRESSION PROTEIN FIC1"/>
    <property type="match status" value="1"/>
</dbReference>
<dbReference type="InterPro" id="IPR035892">
    <property type="entry name" value="C2_domain_sf"/>
</dbReference>
<dbReference type="Proteomes" id="UP000243459">
    <property type="component" value="Chromosome 7"/>
</dbReference>
<reference evidence="5" key="1">
    <citation type="journal article" date="2017" name="Nat. Commun.">
        <title>The asparagus genome sheds light on the origin and evolution of a young Y chromosome.</title>
        <authorList>
            <person name="Harkess A."/>
            <person name="Zhou J."/>
            <person name="Xu C."/>
            <person name="Bowers J.E."/>
            <person name="Van der Hulst R."/>
            <person name="Ayyampalayam S."/>
            <person name="Mercati F."/>
            <person name="Riccardi P."/>
            <person name="McKain M.R."/>
            <person name="Kakrana A."/>
            <person name="Tang H."/>
            <person name="Ray J."/>
            <person name="Groenendijk J."/>
            <person name="Arikit S."/>
            <person name="Mathioni S.M."/>
            <person name="Nakano M."/>
            <person name="Shan H."/>
            <person name="Telgmann-Rauber A."/>
            <person name="Kanno A."/>
            <person name="Yue Z."/>
            <person name="Chen H."/>
            <person name="Li W."/>
            <person name="Chen Y."/>
            <person name="Xu X."/>
            <person name="Zhang Y."/>
            <person name="Luo S."/>
            <person name="Chen H."/>
            <person name="Gao J."/>
            <person name="Mao Z."/>
            <person name="Pires J.C."/>
            <person name="Luo M."/>
            <person name="Kudrna D."/>
            <person name="Wing R.A."/>
            <person name="Meyers B.C."/>
            <person name="Yi K."/>
            <person name="Kong H."/>
            <person name="Lavrijsen P."/>
            <person name="Sunseri F."/>
            <person name="Falavigna A."/>
            <person name="Ye Y."/>
            <person name="Leebens-Mack J.H."/>
            <person name="Chen G."/>
        </authorList>
    </citation>
    <scope>NUCLEOTIDE SEQUENCE [LARGE SCALE GENOMIC DNA]</scope>
    <source>
        <strain evidence="5">cv. DH0086</strain>
    </source>
</reference>
<keyword evidence="2" id="KW-0812">Transmembrane</keyword>
<dbReference type="InterPro" id="IPR000008">
    <property type="entry name" value="C2_dom"/>
</dbReference>
<organism evidence="4 5">
    <name type="scientific">Asparagus officinalis</name>
    <name type="common">Garden asparagus</name>
    <dbReference type="NCBI Taxonomy" id="4686"/>
    <lineage>
        <taxon>Eukaryota</taxon>
        <taxon>Viridiplantae</taxon>
        <taxon>Streptophyta</taxon>
        <taxon>Embryophyta</taxon>
        <taxon>Tracheophyta</taxon>
        <taxon>Spermatophyta</taxon>
        <taxon>Magnoliopsida</taxon>
        <taxon>Liliopsida</taxon>
        <taxon>Asparagales</taxon>
        <taxon>Asparagaceae</taxon>
        <taxon>Asparagoideae</taxon>
        <taxon>Asparagus</taxon>
    </lineage>
</organism>
<evidence type="ECO:0000313" key="5">
    <source>
        <dbReference type="Proteomes" id="UP000243459"/>
    </source>
</evidence>
<evidence type="ECO:0000256" key="2">
    <source>
        <dbReference type="SAM" id="Phobius"/>
    </source>
</evidence>
<protein>
    <recommendedName>
        <fullName evidence="3">C2 domain-containing protein</fullName>
    </recommendedName>
</protein>
<feature type="transmembrane region" description="Helical" evidence="2">
    <location>
        <begin position="205"/>
        <end position="226"/>
    </location>
</feature>
<dbReference type="Pfam" id="PF00168">
    <property type="entry name" value="C2"/>
    <property type="match status" value="1"/>
</dbReference>
<dbReference type="EMBL" id="CM007387">
    <property type="protein sequence ID" value="ONK63769.1"/>
    <property type="molecule type" value="Genomic_DNA"/>
</dbReference>
<evidence type="ECO:0000313" key="4">
    <source>
        <dbReference type="EMBL" id="ONK63769.1"/>
    </source>
</evidence>
<keyword evidence="5" id="KW-1185">Reference proteome</keyword>